<dbReference type="SUPFAM" id="SSF55008">
    <property type="entry name" value="HMA, heavy metal-associated domain"/>
    <property type="match status" value="1"/>
</dbReference>
<evidence type="ECO:0000259" key="7">
    <source>
        <dbReference type="PROSITE" id="PS50846"/>
    </source>
</evidence>
<dbReference type="Pfam" id="PF00403">
    <property type="entry name" value="HMA"/>
    <property type="match status" value="1"/>
</dbReference>
<sequence length="69" mass="7214">MEQKTLDVKGMSCNHCVQAVEGSVGKLAGVESVKVDLAGGKVDVSFDSAKVSLKEIADVIEDQGYDVEG</sequence>
<dbReference type="GO" id="GO:0006825">
    <property type="term" value="P:copper ion transport"/>
    <property type="evidence" value="ECO:0007669"/>
    <property type="project" value="InterPro"/>
</dbReference>
<evidence type="ECO:0000313" key="9">
    <source>
        <dbReference type="Proteomes" id="UP000288675"/>
    </source>
</evidence>
<dbReference type="AlphaFoldDB" id="A0AAJ3Z1A9"/>
<evidence type="ECO:0000256" key="1">
    <source>
        <dbReference type="ARBA" id="ARBA00004496"/>
    </source>
</evidence>
<keyword evidence="6" id="KW-0143">Chaperone</keyword>
<dbReference type="InterPro" id="IPR006121">
    <property type="entry name" value="HMA_dom"/>
</dbReference>
<keyword evidence="4" id="KW-0479">Metal-binding</keyword>
<dbReference type="NCBIfam" id="NF033795">
    <property type="entry name" value="chaper_CopZ_Bs"/>
    <property type="match status" value="1"/>
</dbReference>
<dbReference type="GeneID" id="82854980"/>
<keyword evidence="3" id="KW-0963">Cytoplasm</keyword>
<dbReference type="GO" id="GO:0005507">
    <property type="term" value="F:copper ion binding"/>
    <property type="evidence" value="ECO:0007669"/>
    <property type="project" value="InterPro"/>
</dbReference>
<dbReference type="EMBL" id="CP035232">
    <property type="protein sequence ID" value="QAT66951.1"/>
    <property type="molecule type" value="Genomic_DNA"/>
</dbReference>
<keyword evidence="5" id="KW-0186">Copper</keyword>
<dbReference type="PROSITE" id="PS50846">
    <property type="entry name" value="HMA_2"/>
    <property type="match status" value="1"/>
</dbReference>
<evidence type="ECO:0000256" key="2">
    <source>
        <dbReference type="ARBA" id="ARBA00015313"/>
    </source>
</evidence>
<dbReference type="CDD" id="cd00371">
    <property type="entry name" value="HMA"/>
    <property type="match status" value="1"/>
</dbReference>
<protein>
    <recommendedName>
        <fullName evidence="2">Copper chaperone CopZ</fullName>
    </recommendedName>
</protein>
<dbReference type="Proteomes" id="UP000288675">
    <property type="component" value="Chromosome"/>
</dbReference>
<dbReference type="Gene3D" id="3.30.70.100">
    <property type="match status" value="1"/>
</dbReference>
<dbReference type="InterPro" id="IPR006122">
    <property type="entry name" value="HMA_Cu_ion-bd"/>
</dbReference>
<comment type="subcellular location">
    <subcellularLocation>
        <location evidence="1">Cytoplasm</location>
    </subcellularLocation>
</comment>
<dbReference type="PANTHER" id="PTHR46594:SF4">
    <property type="entry name" value="P-TYPE CATION-TRANSPORTING ATPASE"/>
    <property type="match status" value="1"/>
</dbReference>
<dbReference type="PROSITE" id="PS01047">
    <property type="entry name" value="HMA_1"/>
    <property type="match status" value="1"/>
</dbReference>
<evidence type="ECO:0000256" key="3">
    <source>
        <dbReference type="ARBA" id="ARBA00022490"/>
    </source>
</evidence>
<dbReference type="PRINTS" id="PR00944">
    <property type="entry name" value="CUEXPORT"/>
</dbReference>
<dbReference type="InterPro" id="IPR000428">
    <property type="entry name" value="Cu-bd"/>
</dbReference>
<dbReference type="KEGG" id="bgy:BGLY_3944"/>
<gene>
    <name evidence="8" type="ORF">EQZ20_20090</name>
</gene>
<feature type="domain" description="HMA" evidence="7">
    <location>
        <begin position="2"/>
        <end position="68"/>
    </location>
</feature>
<dbReference type="GO" id="GO:0005737">
    <property type="term" value="C:cytoplasm"/>
    <property type="evidence" value="ECO:0007669"/>
    <property type="project" value="UniProtKB-SubCell"/>
</dbReference>
<organism evidence="8 9">
    <name type="scientific">Bacillus glycinifermentans</name>
    <dbReference type="NCBI Taxonomy" id="1664069"/>
    <lineage>
        <taxon>Bacteria</taxon>
        <taxon>Bacillati</taxon>
        <taxon>Bacillota</taxon>
        <taxon>Bacilli</taxon>
        <taxon>Bacillales</taxon>
        <taxon>Bacillaceae</taxon>
        <taxon>Bacillus</taxon>
    </lineage>
</organism>
<dbReference type="NCBIfam" id="TIGR00003">
    <property type="entry name" value="copper ion binding protein"/>
    <property type="match status" value="1"/>
</dbReference>
<accession>A0AAJ3Z1A9</accession>
<evidence type="ECO:0000256" key="6">
    <source>
        <dbReference type="ARBA" id="ARBA00023186"/>
    </source>
</evidence>
<name>A0AAJ3Z1A9_9BACI</name>
<evidence type="ECO:0000313" key="8">
    <source>
        <dbReference type="EMBL" id="QAT66951.1"/>
    </source>
</evidence>
<proteinExistence type="predicted"/>
<dbReference type="RefSeq" id="WP_046129200.1">
    <property type="nucleotide sequence ID" value="NZ_CP035232.1"/>
</dbReference>
<evidence type="ECO:0000256" key="5">
    <source>
        <dbReference type="ARBA" id="ARBA00023008"/>
    </source>
</evidence>
<dbReference type="InterPro" id="IPR036163">
    <property type="entry name" value="HMA_dom_sf"/>
</dbReference>
<reference evidence="8 9" key="1">
    <citation type="submission" date="2019-01" db="EMBL/GenBank/DDBJ databases">
        <title>Genome sequence of Bacillus glycinifermentans SRCM103574.</title>
        <authorList>
            <person name="Kong H.-J."/>
            <person name="Jeong S.-Y."/>
            <person name="Jeong D.-Y."/>
        </authorList>
    </citation>
    <scope>NUCLEOTIDE SEQUENCE [LARGE SCALE GENOMIC DNA]</scope>
    <source>
        <strain evidence="8 9">SRCM103574</strain>
    </source>
</reference>
<dbReference type="InterPro" id="IPR017969">
    <property type="entry name" value="Heavy-metal-associated_CS"/>
</dbReference>
<dbReference type="FunFam" id="3.30.70.100:FF:000001">
    <property type="entry name" value="ATPase copper transporting beta"/>
    <property type="match status" value="1"/>
</dbReference>
<dbReference type="PANTHER" id="PTHR46594">
    <property type="entry name" value="P-TYPE CATION-TRANSPORTING ATPASE"/>
    <property type="match status" value="1"/>
</dbReference>
<dbReference type="InterPro" id="IPR049740">
    <property type="entry name" value="CopZ"/>
</dbReference>
<evidence type="ECO:0000256" key="4">
    <source>
        <dbReference type="ARBA" id="ARBA00022723"/>
    </source>
</evidence>